<keyword evidence="7" id="KW-1133">Transmembrane helix</keyword>
<dbReference type="Proteomes" id="UP000573603">
    <property type="component" value="Unassembled WGS sequence"/>
</dbReference>
<gene>
    <name evidence="8" type="ORF">FANTH_12124</name>
</gene>
<dbReference type="GO" id="GO:0020037">
    <property type="term" value="F:heme binding"/>
    <property type="evidence" value="ECO:0007669"/>
    <property type="project" value="InterPro"/>
</dbReference>
<protein>
    <recommendedName>
        <fullName evidence="10">Cytochrome P450 monooxygenase</fullName>
    </recommendedName>
</protein>
<keyword evidence="7" id="KW-0472">Membrane</keyword>
<dbReference type="Gene3D" id="1.10.630.10">
    <property type="entry name" value="Cytochrome P450"/>
    <property type="match status" value="1"/>
</dbReference>
<keyword evidence="7" id="KW-0812">Transmembrane</keyword>
<keyword evidence="5" id="KW-0503">Monooxygenase</keyword>
<dbReference type="InterPro" id="IPR050364">
    <property type="entry name" value="Cytochrome_P450_fung"/>
</dbReference>
<evidence type="ECO:0000313" key="9">
    <source>
        <dbReference type="Proteomes" id="UP000573603"/>
    </source>
</evidence>
<keyword evidence="3" id="KW-0560">Oxidoreductase</keyword>
<keyword evidence="4 6" id="KW-0408">Iron</keyword>
<name>A0A8H4YV03_9HYPO</name>
<dbReference type="CDD" id="cd11065">
    <property type="entry name" value="CYP64-like"/>
    <property type="match status" value="1"/>
</dbReference>
<evidence type="ECO:0000256" key="7">
    <source>
        <dbReference type="SAM" id="Phobius"/>
    </source>
</evidence>
<dbReference type="InterPro" id="IPR036396">
    <property type="entry name" value="Cyt_P450_sf"/>
</dbReference>
<dbReference type="InterPro" id="IPR002401">
    <property type="entry name" value="Cyt_P450_E_grp-I"/>
</dbReference>
<dbReference type="EMBL" id="JABEVY010000382">
    <property type="protein sequence ID" value="KAF5234466.1"/>
    <property type="molecule type" value="Genomic_DNA"/>
</dbReference>
<dbReference type="PANTHER" id="PTHR46300">
    <property type="entry name" value="P450, PUTATIVE (EUROFUNG)-RELATED-RELATED"/>
    <property type="match status" value="1"/>
</dbReference>
<organism evidence="8 9">
    <name type="scientific">Fusarium anthophilum</name>
    <dbReference type="NCBI Taxonomy" id="48485"/>
    <lineage>
        <taxon>Eukaryota</taxon>
        <taxon>Fungi</taxon>
        <taxon>Dikarya</taxon>
        <taxon>Ascomycota</taxon>
        <taxon>Pezizomycotina</taxon>
        <taxon>Sordariomycetes</taxon>
        <taxon>Hypocreomycetidae</taxon>
        <taxon>Hypocreales</taxon>
        <taxon>Nectriaceae</taxon>
        <taxon>Fusarium</taxon>
        <taxon>Fusarium fujikuroi species complex</taxon>
    </lineage>
</organism>
<dbReference type="GO" id="GO:0016705">
    <property type="term" value="F:oxidoreductase activity, acting on paired donors, with incorporation or reduction of molecular oxygen"/>
    <property type="evidence" value="ECO:0007669"/>
    <property type="project" value="InterPro"/>
</dbReference>
<comment type="cofactor">
    <cofactor evidence="6">
        <name>heme</name>
        <dbReference type="ChEBI" id="CHEBI:30413"/>
    </cofactor>
</comment>
<reference evidence="8 9" key="1">
    <citation type="journal article" date="2020" name="BMC Genomics">
        <title>Correction to: Identification and distribution of gene clusters required for synthesis of sphingolipid metabolism inhibitors in diverse species of the filamentous fungus Fusarium.</title>
        <authorList>
            <person name="Kim H.S."/>
            <person name="Lohmar J.M."/>
            <person name="Busman M."/>
            <person name="Brown D.W."/>
            <person name="Naumann T.A."/>
            <person name="Divon H.H."/>
            <person name="Lysoe E."/>
            <person name="Uhlig S."/>
            <person name="Proctor R.H."/>
        </authorList>
    </citation>
    <scope>NUCLEOTIDE SEQUENCE [LARGE SCALE GENOMIC DNA]</scope>
    <source>
        <strain evidence="8 9">NRRL 25214</strain>
    </source>
</reference>
<dbReference type="Pfam" id="PF00067">
    <property type="entry name" value="p450"/>
    <property type="match status" value="1"/>
</dbReference>
<sequence>MSPSSLRESLAMMTYPSVSVSIWLLVGAALLYALIVPGRRGRNLPHGTISAGRPPAYALDKIVFQGHFMLLQQPNNPMYRISRKLLHQYFGDSAIDRNHLRILNAEATQLVRDLMVNPDNFAGHFHRYGNSFTMSTTYGIRTPSHDTPHLTALNKITAANVALLVPGKLPPVDIFPVLKLIPERFLGNWVTKCNALQKASDKLYGSILQAVVERRKIEGIKDTFIDRIFDYKEYNFSFHEAMYLSATVLDAGTDTTASVLATLIQMLCAYPDILPKAHVEIDRVVGEDRLPTWDDFEKLPYINQLIKETHRIRPVTPLSFPHALTEDVWIDGKLLPKGATILPNIFGLHEEGSNFTRPGEFNPDHYKGFNKLAQGYANVGDENSRDHYAYGFGRRICSGMQLAERSLFITFSKVLWAFDISAATDDHGHSIPMNLDLLTGYSDGTIVTPKAFRANIKVRSKQRRETILKEFEDAERNIFSQFTVFDLQQSFAEDLQV</sequence>
<dbReference type="GO" id="GO:0005506">
    <property type="term" value="F:iron ion binding"/>
    <property type="evidence" value="ECO:0007669"/>
    <property type="project" value="InterPro"/>
</dbReference>
<accession>A0A8H4YV03</accession>
<proteinExistence type="inferred from homology"/>
<evidence type="ECO:0000256" key="5">
    <source>
        <dbReference type="ARBA" id="ARBA00023033"/>
    </source>
</evidence>
<keyword evidence="6" id="KW-0349">Heme</keyword>
<keyword evidence="9" id="KW-1185">Reference proteome</keyword>
<evidence type="ECO:0008006" key="10">
    <source>
        <dbReference type="Google" id="ProtNLM"/>
    </source>
</evidence>
<keyword evidence="2 6" id="KW-0479">Metal-binding</keyword>
<evidence type="ECO:0000256" key="6">
    <source>
        <dbReference type="PIRSR" id="PIRSR602401-1"/>
    </source>
</evidence>
<dbReference type="GO" id="GO:0004497">
    <property type="term" value="F:monooxygenase activity"/>
    <property type="evidence" value="ECO:0007669"/>
    <property type="project" value="UniProtKB-KW"/>
</dbReference>
<feature type="transmembrane region" description="Helical" evidence="7">
    <location>
        <begin position="12"/>
        <end position="35"/>
    </location>
</feature>
<dbReference type="PANTHER" id="PTHR46300:SF2">
    <property type="entry name" value="CYTOCHROME P450 MONOOXYGENASE ALNH-RELATED"/>
    <property type="match status" value="1"/>
</dbReference>
<feature type="binding site" description="axial binding residue" evidence="6">
    <location>
        <position position="397"/>
    </location>
    <ligand>
        <name>heme</name>
        <dbReference type="ChEBI" id="CHEBI:30413"/>
    </ligand>
    <ligandPart>
        <name>Fe</name>
        <dbReference type="ChEBI" id="CHEBI:18248"/>
    </ligandPart>
</feature>
<dbReference type="SUPFAM" id="SSF48264">
    <property type="entry name" value="Cytochrome P450"/>
    <property type="match status" value="1"/>
</dbReference>
<comment type="similarity">
    <text evidence="1">Belongs to the cytochrome P450 family.</text>
</comment>
<dbReference type="PRINTS" id="PR00385">
    <property type="entry name" value="P450"/>
</dbReference>
<evidence type="ECO:0000313" key="8">
    <source>
        <dbReference type="EMBL" id="KAF5234466.1"/>
    </source>
</evidence>
<evidence type="ECO:0000256" key="4">
    <source>
        <dbReference type="ARBA" id="ARBA00023004"/>
    </source>
</evidence>
<comment type="caution">
    <text evidence="8">The sequence shown here is derived from an EMBL/GenBank/DDBJ whole genome shotgun (WGS) entry which is preliminary data.</text>
</comment>
<dbReference type="PRINTS" id="PR00463">
    <property type="entry name" value="EP450I"/>
</dbReference>
<dbReference type="InterPro" id="IPR001128">
    <property type="entry name" value="Cyt_P450"/>
</dbReference>
<evidence type="ECO:0000256" key="2">
    <source>
        <dbReference type="ARBA" id="ARBA00022723"/>
    </source>
</evidence>
<dbReference type="AlphaFoldDB" id="A0A8H4YV03"/>
<evidence type="ECO:0000256" key="1">
    <source>
        <dbReference type="ARBA" id="ARBA00010617"/>
    </source>
</evidence>
<evidence type="ECO:0000256" key="3">
    <source>
        <dbReference type="ARBA" id="ARBA00023002"/>
    </source>
</evidence>